<evidence type="ECO:0000256" key="1">
    <source>
        <dbReference type="ARBA" id="ARBA00022603"/>
    </source>
</evidence>
<evidence type="ECO:0000256" key="4">
    <source>
        <dbReference type="ARBA" id="ARBA00043988"/>
    </source>
</evidence>
<evidence type="ECO:0000313" key="5">
    <source>
        <dbReference type="EMBL" id="KAB2953852.1"/>
    </source>
</evidence>
<dbReference type="CDD" id="cd02440">
    <property type="entry name" value="AdoMet_MTases"/>
    <property type="match status" value="1"/>
</dbReference>
<keyword evidence="6" id="KW-1185">Reference proteome</keyword>
<evidence type="ECO:0000313" key="6">
    <source>
        <dbReference type="Proteomes" id="UP000468766"/>
    </source>
</evidence>
<dbReference type="SUPFAM" id="SSF53335">
    <property type="entry name" value="S-adenosyl-L-methionine-dependent methyltransferases"/>
    <property type="match status" value="1"/>
</dbReference>
<protein>
    <submittedName>
        <fullName evidence="5">Methyltransferase domain-containing protein</fullName>
    </submittedName>
</protein>
<dbReference type="GO" id="GO:0032259">
    <property type="term" value="P:methylation"/>
    <property type="evidence" value="ECO:0007669"/>
    <property type="project" value="UniProtKB-KW"/>
</dbReference>
<dbReference type="PANTHER" id="PTHR14614:SF164">
    <property type="entry name" value="HISTONE-ARGININE METHYLTRANSFERASE METTL23"/>
    <property type="match status" value="1"/>
</dbReference>
<dbReference type="Pfam" id="PF10294">
    <property type="entry name" value="Methyltransf_16"/>
    <property type="match status" value="1"/>
</dbReference>
<dbReference type="Proteomes" id="UP000468766">
    <property type="component" value="Unassembled WGS sequence"/>
</dbReference>
<reference evidence="5 6" key="1">
    <citation type="submission" date="2019-10" db="EMBL/GenBank/DDBJ databases">
        <title>Whole-genome sequence of the extremophile Heliorestis acidaminivorans DSM 24790.</title>
        <authorList>
            <person name="Kyndt J.A."/>
            <person name="Meyer T.E."/>
        </authorList>
    </citation>
    <scope>NUCLEOTIDE SEQUENCE [LARGE SCALE GENOMIC DNA]</scope>
    <source>
        <strain evidence="5 6">DSM 24790</strain>
    </source>
</reference>
<keyword evidence="3" id="KW-0949">S-adenosyl-L-methionine</keyword>
<dbReference type="InterPro" id="IPR019410">
    <property type="entry name" value="Methyltransf_16"/>
</dbReference>
<comment type="similarity">
    <text evidence="4">Belongs to the methyltransferase superfamily. METTL23 family.</text>
</comment>
<dbReference type="AlphaFoldDB" id="A0A6I0F4T4"/>
<gene>
    <name evidence="5" type="ORF">F9B85_04350</name>
</gene>
<keyword evidence="2 5" id="KW-0808">Transferase</keyword>
<evidence type="ECO:0000256" key="3">
    <source>
        <dbReference type="ARBA" id="ARBA00022691"/>
    </source>
</evidence>
<dbReference type="EMBL" id="WBXO01000002">
    <property type="protein sequence ID" value="KAB2953852.1"/>
    <property type="molecule type" value="Genomic_DNA"/>
</dbReference>
<dbReference type="Gene3D" id="3.40.50.150">
    <property type="entry name" value="Vaccinia Virus protein VP39"/>
    <property type="match status" value="1"/>
</dbReference>
<dbReference type="InterPro" id="IPR029063">
    <property type="entry name" value="SAM-dependent_MTases_sf"/>
</dbReference>
<dbReference type="RefSeq" id="WP_151618895.1">
    <property type="nucleotide sequence ID" value="NZ_WBXO01000002.1"/>
</dbReference>
<dbReference type="GO" id="GO:0008168">
    <property type="term" value="F:methyltransferase activity"/>
    <property type="evidence" value="ECO:0007669"/>
    <property type="project" value="UniProtKB-KW"/>
</dbReference>
<accession>A0A6I0F4T4</accession>
<comment type="caution">
    <text evidence="5">The sequence shown here is derived from an EMBL/GenBank/DDBJ whole genome shotgun (WGS) entry which is preliminary data.</text>
</comment>
<dbReference type="OrthoDB" id="9784229at2"/>
<evidence type="ECO:0000256" key="2">
    <source>
        <dbReference type="ARBA" id="ARBA00022679"/>
    </source>
</evidence>
<proteinExistence type="inferred from homology"/>
<sequence length="214" mass="23746">MQCLQEKITIPGGPTVQMTRIANVEALIDQAQEVDDLPFWAELWPSALALASYLWQAEKLDLPQQKILELGCGLGLAGIVGALKGAKVTQSDFIPAALQLAAENSRQNGVETTQIQADWRSFPPLGTFSLIIGSDILYEPEVHRALQKVIDQHLSPAGQLLLTDPGRQGAQEFLQAFRDSWQIEQIKQPIHLDGKDYTIDLYCLRRNDAIHHLS</sequence>
<dbReference type="PANTHER" id="PTHR14614">
    <property type="entry name" value="HEPATOCELLULAR CARCINOMA-ASSOCIATED ANTIGEN"/>
    <property type="match status" value="1"/>
</dbReference>
<name>A0A6I0F4T4_9FIRM</name>
<keyword evidence="1 5" id="KW-0489">Methyltransferase</keyword>
<organism evidence="5 6">
    <name type="scientific">Heliorestis acidaminivorans</name>
    <dbReference type="NCBI Taxonomy" id="553427"/>
    <lineage>
        <taxon>Bacteria</taxon>
        <taxon>Bacillati</taxon>
        <taxon>Bacillota</taxon>
        <taxon>Clostridia</taxon>
        <taxon>Eubacteriales</taxon>
        <taxon>Heliobacteriaceae</taxon>
        <taxon>Heliorestis</taxon>
    </lineage>
</organism>